<organism evidence="5 6">
    <name type="scientific">Austropuccinia psidii MF-1</name>
    <dbReference type="NCBI Taxonomy" id="1389203"/>
    <lineage>
        <taxon>Eukaryota</taxon>
        <taxon>Fungi</taxon>
        <taxon>Dikarya</taxon>
        <taxon>Basidiomycota</taxon>
        <taxon>Pucciniomycotina</taxon>
        <taxon>Pucciniomycetes</taxon>
        <taxon>Pucciniales</taxon>
        <taxon>Sphaerophragmiaceae</taxon>
        <taxon>Austropuccinia</taxon>
    </lineage>
</organism>
<evidence type="ECO:0000256" key="2">
    <source>
        <dbReference type="PROSITE-ProRule" id="PRU00047"/>
    </source>
</evidence>
<dbReference type="PROSITE" id="PS50158">
    <property type="entry name" value="ZF_CCHC"/>
    <property type="match status" value="1"/>
</dbReference>
<dbReference type="EMBL" id="AVOT02004744">
    <property type="protein sequence ID" value="MBW0477252.1"/>
    <property type="molecule type" value="Genomic_DNA"/>
</dbReference>
<dbReference type="OrthoDB" id="3250101at2759"/>
<dbReference type="InterPro" id="IPR001878">
    <property type="entry name" value="Znf_CCHC"/>
</dbReference>
<proteinExistence type="predicted"/>
<keyword evidence="2" id="KW-0863">Zinc-finger</keyword>
<keyword evidence="6" id="KW-1185">Reference proteome</keyword>
<feature type="compositionally biased region" description="Acidic residues" evidence="3">
    <location>
        <begin position="83"/>
        <end position="94"/>
    </location>
</feature>
<feature type="region of interest" description="Disordered" evidence="3">
    <location>
        <begin position="21"/>
        <end position="43"/>
    </location>
</feature>
<evidence type="ECO:0000313" key="6">
    <source>
        <dbReference type="Proteomes" id="UP000765509"/>
    </source>
</evidence>
<evidence type="ECO:0000256" key="3">
    <source>
        <dbReference type="SAM" id="MobiDB-lite"/>
    </source>
</evidence>
<evidence type="ECO:0000313" key="5">
    <source>
        <dbReference type="EMBL" id="MBW0477252.1"/>
    </source>
</evidence>
<dbReference type="Proteomes" id="UP000765509">
    <property type="component" value="Unassembled WGS sequence"/>
</dbReference>
<keyword evidence="1" id="KW-0507">mRNA processing</keyword>
<dbReference type="GO" id="GO:0008270">
    <property type="term" value="F:zinc ion binding"/>
    <property type="evidence" value="ECO:0007669"/>
    <property type="project" value="UniProtKB-KW"/>
</dbReference>
<dbReference type="SUPFAM" id="SSF57756">
    <property type="entry name" value="Retrovirus zinc finger-like domains"/>
    <property type="match status" value="1"/>
</dbReference>
<comment type="caution">
    <text evidence="5">The sequence shown here is derived from an EMBL/GenBank/DDBJ whole genome shotgun (WGS) entry which is preliminary data.</text>
</comment>
<feature type="compositionally biased region" description="Basic and acidic residues" evidence="3">
    <location>
        <begin position="61"/>
        <end position="76"/>
    </location>
</feature>
<keyword evidence="2" id="KW-0862">Zinc</keyword>
<feature type="domain" description="CCHC-type" evidence="4">
    <location>
        <begin position="41"/>
        <end position="57"/>
    </location>
</feature>
<gene>
    <name evidence="5" type="ORF">O181_016967</name>
</gene>
<keyword evidence="2" id="KW-0479">Metal-binding</keyword>
<dbReference type="Gene3D" id="4.10.60.10">
    <property type="entry name" value="Zinc finger, CCHC-type"/>
    <property type="match status" value="1"/>
</dbReference>
<name>A0A9Q3GS60_9BASI</name>
<evidence type="ECO:0000259" key="4">
    <source>
        <dbReference type="PROSITE" id="PS50158"/>
    </source>
</evidence>
<dbReference type="GO" id="GO:0006397">
    <property type="term" value="P:mRNA processing"/>
    <property type="evidence" value="ECO:0007669"/>
    <property type="project" value="UniProtKB-KW"/>
</dbReference>
<feature type="region of interest" description="Disordered" evidence="3">
    <location>
        <begin position="59"/>
        <end position="94"/>
    </location>
</feature>
<protein>
    <recommendedName>
        <fullName evidence="4">CCHC-type domain-containing protein</fullName>
    </recommendedName>
</protein>
<dbReference type="AlphaFoldDB" id="A0A9Q3GS60"/>
<dbReference type="GO" id="GO:0003676">
    <property type="term" value="F:nucleic acid binding"/>
    <property type="evidence" value="ECO:0007669"/>
    <property type="project" value="InterPro"/>
</dbReference>
<accession>A0A9Q3GS60</accession>
<evidence type="ECO:0000256" key="1">
    <source>
        <dbReference type="ARBA" id="ARBA00022664"/>
    </source>
</evidence>
<reference evidence="5" key="1">
    <citation type="submission" date="2021-03" db="EMBL/GenBank/DDBJ databases">
        <title>Draft genome sequence of rust myrtle Austropuccinia psidii MF-1, a brazilian biotype.</title>
        <authorList>
            <person name="Quecine M.C."/>
            <person name="Pachon D.M.R."/>
            <person name="Bonatelli M.L."/>
            <person name="Correr F.H."/>
            <person name="Franceschini L.M."/>
            <person name="Leite T.F."/>
            <person name="Margarido G.R.A."/>
            <person name="Almeida C.A."/>
            <person name="Ferrarezi J.A."/>
            <person name="Labate C.A."/>
        </authorList>
    </citation>
    <scope>NUCLEOTIDE SEQUENCE</scope>
    <source>
        <strain evidence="5">MF-1</strain>
    </source>
</reference>
<sequence>MEDIMTRTKISIKWYKPPLDNRISGKQFSKPNKRQNREPLKCHKCGSTSHLADTCPKKKRINEIEIEKTEDIKETNDVSVNESDSEPSEEEELPDQLSIENINVCFGLTAFHTHLPKYSDEFMDLIHVKDAKIQKTKPARGKGYTAGSSCITNIVIENKEAKITFYPGVFCTCVGKNYLENISTNWKNIYSN</sequence>
<dbReference type="InterPro" id="IPR036875">
    <property type="entry name" value="Znf_CCHC_sf"/>
</dbReference>